<evidence type="ECO:0000313" key="2">
    <source>
        <dbReference type="Proteomes" id="UP000243688"/>
    </source>
</evidence>
<dbReference type="Gene3D" id="3.30.70.2940">
    <property type="match status" value="1"/>
</dbReference>
<dbReference type="InterPro" id="IPR010165">
    <property type="entry name" value="CRISPR-Cmr3_IIIB"/>
</dbReference>
<dbReference type="InterPro" id="IPR019117">
    <property type="entry name" value="CRISPR-assoc_protein_Cmr3"/>
</dbReference>
<comment type="caution">
    <text evidence="1">The sequence shown here is derived from an EMBL/GenBank/DDBJ whole genome shotgun (WGS) entry which is preliminary data.</text>
</comment>
<proteinExistence type="predicted"/>
<protein>
    <submittedName>
        <fullName evidence="1">Type III-B CRISPR module-associated protein Cmr3</fullName>
    </submittedName>
</protein>
<accession>A0A2A6E171</accession>
<dbReference type="Gene3D" id="2.60.40.4350">
    <property type="match status" value="1"/>
</dbReference>
<dbReference type="Proteomes" id="UP000243688">
    <property type="component" value="Unassembled WGS sequence"/>
</dbReference>
<dbReference type="EMBL" id="MOXJ01000013">
    <property type="protein sequence ID" value="PDO10556.1"/>
    <property type="molecule type" value="Genomic_DNA"/>
</dbReference>
<dbReference type="Pfam" id="PF09700">
    <property type="entry name" value="Cas_Cmr3"/>
    <property type="match status" value="1"/>
</dbReference>
<dbReference type="NCBIfam" id="TIGR01888">
    <property type="entry name" value="cas_cmr3"/>
    <property type="match status" value="1"/>
</dbReference>
<dbReference type="AlphaFoldDB" id="A0A2A6E171"/>
<organism evidence="1 2">
    <name type="scientific">Candidatus Reconcilbacillus cellulovorans</name>
    <dbReference type="NCBI Taxonomy" id="1906605"/>
    <lineage>
        <taxon>Bacteria</taxon>
        <taxon>Bacillati</taxon>
        <taxon>Bacillota</taxon>
        <taxon>Bacilli</taxon>
        <taxon>Bacillales</taxon>
        <taxon>Paenibacillaceae</taxon>
        <taxon>Candidatus Reconcilbacillus</taxon>
    </lineage>
</organism>
<gene>
    <name evidence="1" type="ORF">BLM47_06700</name>
</gene>
<evidence type="ECO:0000313" key="1">
    <source>
        <dbReference type="EMBL" id="PDO10556.1"/>
    </source>
</evidence>
<sequence length="389" mass="43491">MLFELRPADTFFFRDHRPFAVGEDSAAAGLFPPRPGTVYGALRTAYVLRHSDLETFYAGRDEAVRAWMGTPSEKGRFRLRGVFLKVGDDLLLPVPFDCVVVGKTGDSARRLKLVYEPERAGWASDESAWRLYSNSREKTESAAGMYVRLNDWKRHLFGGDEPMPAVQVYGRLVVREPKIGIALDPATRRARDEMLYRVEMGRFHEEEGRAVSLVAEADDDDAPDFADIPMLRLGGENRPWTLRQLRGSLEVLTATERAEVSRRIRETGIARVVFLTPAIWKRGNRPERFDSETGVWRIDDGLEVRILTAALGRPVVIGGWDMARNRPKPRRNALPAGAVVYVEVKPSLAETFVETAFRRSLSDELSEEGYGRAVVGAAEAVGGVGVEAR</sequence>
<reference evidence="1 2" key="1">
    <citation type="submission" date="2016-12" db="EMBL/GenBank/DDBJ databases">
        <title>Candidatus Reconcilibacillus cellulovorans genome.</title>
        <authorList>
            <person name="Kolinko S."/>
            <person name="Wu Y.-W."/>
            <person name="Tachea F."/>
            <person name="Denzel E."/>
            <person name="Hiras J."/>
            <person name="Baecker N."/>
            <person name="Chan L.J."/>
            <person name="Eichorst S.A."/>
            <person name="Frey D."/>
            <person name="Adams P.D."/>
            <person name="Pray T."/>
            <person name="Tanjore D."/>
            <person name="Petzold C.J."/>
            <person name="Gladden J.M."/>
            <person name="Simmons B.A."/>
            <person name="Singer S.W."/>
        </authorList>
    </citation>
    <scope>NUCLEOTIDE SEQUENCE [LARGE SCALE GENOMIC DNA]</scope>
    <source>
        <strain evidence="1">JTherm</strain>
    </source>
</reference>
<name>A0A2A6E171_9BACL</name>